<gene>
    <name evidence="2" type="ORF">BTW10_09375</name>
</gene>
<dbReference type="EMBL" id="MSDQ01000024">
    <property type="protein sequence ID" value="OLO11299.1"/>
    <property type="molecule type" value="Genomic_DNA"/>
</dbReference>
<dbReference type="RefSeq" id="WP_075369195.1">
    <property type="nucleotide sequence ID" value="NZ_MSDQ01000024.1"/>
</dbReference>
<name>A0A1Q8TC76_9GAMM</name>
<evidence type="ECO:0000313" key="2">
    <source>
        <dbReference type="EMBL" id="OLO11299.1"/>
    </source>
</evidence>
<feature type="compositionally biased region" description="Polar residues" evidence="1">
    <location>
        <begin position="88"/>
        <end position="103"/>
    </location>
</feature>
<organism evidence="2 3">
    <name type="scientific">Chromohalobacter japonicus</name>
    <dbReference type="NCBI Taxonomy" id="223900"/>
    <lineage>
        <taxon>Bacteria</taxon>
        <taxon>Pseudomonadati</taxon>
        <taxon>Pseudomonadota</taxon>
        <taxon>Gammaproteobacteria</taxon>
        <taxon>Oceanospirillales</taxon>
        <taxon>Halomonadaceae</taxon>
        <taxon>Chromohalobacter</taxon>
    </lineage>
</organism>
<comment type="caution">
    <text evidence="2">The sequence shown here is derived from an EMBL/GenBank/DDBJ whole genome shotgun (WGS) entry which is preliminary data.</text>
</comment>
<dbReference type="InterPro" id="IPR005534">
    <property type="entry name" value="Curli_assmbl/transp-comp_CsgG"/>
</dbReference>
<dbReference type="STRING" id="223900.GCA_000821045_01126"/>
<protein>
    <submittedName>
        <fullName evidence="2">Uncharacterized protein</fullName>
    </submittedName>
</protein>
<dbReference type="GO" id="GO:0030288">
    <property type="term" value="C:outer membrane-bounded periplasmic space"/>
    <property type="evidence" value="ECO:0007669"/>
    <property type="project" value="InterPro"/>
</dbReference>
<feature type="region of interest" description="Disordered" evidence="1">
    <location>
        <begin position="76"/>
        <end position="103"/>
    </location>
</feature>
<feature type="compositionally biased region" description="Basic and acidic residues" evidence="1">
    <location>
        <begin position="76"/>
        <end position="87"/>
    </location>
</feature>
<evidence type="ECO:0000313" key="3">
    <source>
        <dbReference type="Proteomes" id="UP000186806"/>
    </source>
</evidence>
<dbReference type="AlphaFoldDB" id="A0A1Q8TC76"/>
<accession>A0A1Q8TC76</accession>
<dbReference type="Gene3D" id="3.40.50.10610">
    <property type="entry name" value="ABC-type transport auxiliary lipoprotein component"/>
    <property type="match status" value="1"/>
</dbReference>
<dbReference type="Proteomes" id="UP000186806">
    <property type="component" value="Unassembled WGS sequence"/>
</dbReference>
<reference evidence="2 3" key="1">
    <citation type="submission" date="2016-12" db="EMBL/GenBank/DDBJ databases">
        <title>Draft genome sequences of strains Salinicola socius SMB35, Salinicola sp. MH3R3-1 and Chromohalobacter sp. SMB17 from the Verkhnekamsk potash mining region of Russia.</title>
        <authorList>
            <person name="Mavrodi D.V."/>
            <person name="Olsson B.E."/>
            <person name="Korsakova E.S."/>
            <person name="Pyankova A."/>
            <person name="Mavrodi O.V."/>
            <person name="Plotnikova E.G."/>
        </authorList>
    </citation>
    <scope>NUCLEOTIDE SEQUENCE [LARGE SCALE GENOMIC DNA]</scope>
    <source>
        <strain evidence="2 3">SMB17</strain>
    </source>
</reference>
<evidence type="ECO:0000256" key="1">
    <source>
        <dbReference type="SAM" id="MobiDB-lite"/>
    </source>
</evidence>
<dbReference type="Pfam" id="PF03783">
    <property type="entry name" value="CsgG"/>
    <property type="match status" value="1"/>
</dbReference>
<sequence>MTYAQGSAWRVWLLIVAGALAWAMLAAPAWGGVEIRQVEAKSTGATRDEAIFNALGEAVRQVHGAKVDASREIRRSMQRTSVRDEQGHSTTVEQSSRYDSGTRVESQGLISGYEVLGVSPAMGGGQMAHLRVKVPVYRAPGSAAQSNRQRLAVYPVEIDADRLRLTGERLALGDASRRLTQSLVRAFVGSRRFSVLDRDMRDAIAAEQRFVASGQVSLEQKAMLGRNLGADYLVTSRLTGMDMALKTVTNPVSGERSQEATGAATLEARVVVPATGQVMWSETLNVSLDDLGIASSSGDFTQQVFDALGSELTFRALNVIYPLRVVESRGDEIVLNQGGAIVQAGQRFGVFDIGKRYTDPYHGESLGPRENWTADVEVTRVTDKVAYARIIKGQVEGDGQVLRRTATGKEARESERAAQRGTRERVCLPMDPC</sequence>
<proteinExistence type="predicted"/>
<keyword evidence="3" id="KW-1185">Reference proteome</keyword>